<feature type="domain" description="Plant heme peroxidase family profile" evidence="14">
    <location>
        <begin position="135"/>
        <end position="453"/>
    </location>
</feature>
<name>A0A1H8LE90_9SPHI</name>
<comment type="catalytic activity">
    <reaction evidence="8 12 13">
        <text>H2O2 + AH2 = A + 2 H2O</text>
        <dbReference type="Rhea" id="RHEA:30275"/>
        <dbReference type="ChEBI" id="CHEBI:13193"/>
        <dbReference type="ChEBI" id="CHEBI:15377"/>
        <dbReference type="ChEBI" id="CHEBI:16240"/>
        <dbReference type="ChEBI" id="CHEBI:17499"/>
        <dbReference type="EC" id="1.11.1.21"/>
    </reaction>
</comment>
<evidence type="ECO:0000256" key="12">
    <source>
        <dbReference type="HAMAP-Rule" id="MF_01961"/>
    </source>
</evidence>
<evidence type="ECO:0000256" key="3">
    <source>
        <dbReference type="ARBA" id="ARBA00022723"/>
    </source>
</evidence>
<dbReference type="OrthoDB" id="9759743at2"/>
<dbReference type="RefSeq" id="WP_091211923.1">
    <property type="nucleotide sequence ID" value="NZ_FOCL01000005.1"/>
</dbReference>
<comment type="function">
    <text evidence="12">Bifunctional enzyme with both catalase and broad-spectrum peroxidase activity.</text>
</comment>
<dbReference type="Pfam" id="PF00141">
    <property type="entry name" value="peroxidase"/>
    <property type="match status" value="2"/>
</dbReference>
<feature type="cross-link" description="Tryptophyl-tyrosyl-methioninium (Tyr-Met) (with Trp-101)" evidence="12">
    <location>
        <begin position="248"/>
        <end position="274"/>
    </location>
</feature>
<dbReference type="GO" id="GO:0042744">
    <property type="term" value="P:hydrogen peroxide catabolic process"/>
    <property type="evidence" value="ECO:0007669"/>
    <property type="project" value="UniProtKB-KW"/>
</dbReference>
<dbReference type="STRING" id="551995.SAMN05192574_10554"/>
<sequence>MENGSNDISKCPFHNGTMKHNVGGGGTRNHNWWPNQLKLNILRQHSSLSNPMDEGFNYADAFKSLDLEAVKKDLHALMTDSQDWWPADFGHYGGLFIRMAWHSAGTYRVGDGRGGAGAGLQRFAPLNSWPDNVSLDKARRLLWPIKQKYGRKISWADLMILAGNIALESMGFKTFGFAGGREDAWEADESVYWGSETTWLGGDVRYAHGSPGVQEGHGVLVSDDDADGDIHSRNLEKPLAAVQMGLIYVNPEGPDGNPDPVMAAKDIRDTFGRMAMNDEETVALIAGGHTFGKTHGAASADNVGKEPEASDIGAQGFGWHNGYGSGKGADTITSGLEVIWTTTPTKWSNNFFENLFGFEWELTKSPAGAHQWVAKNAEAIIPDAYDASKKHLPTMLTTDLSLRFDPAYEKVSRRFLENPDQFADAFARAWFKLTHRDMGPRVRYLGADVPKEVLLWQDPIPAADYAPIVESDVAALKGKILSSGLSVSELVSTTWASASTFRGTDKRGGINGGRIRLAPQRYWQANNPTQLQKVLNVLEGIQKDFNGAQTGGKKVSLADLIALAGTAAVEKAAKDGGHDITVPFTPGRTDASQEETDVESFGYLEPAADGFRNYRKTKHAASTEELLIDKAHLLSLTAPELTVLLGGLRVLNINFDGSKHGVFTSREGVLSNDFFVNLLDMGTAWKATSADRELYEGSDRATGAVKWTATRADLVLGSNAELRAIAEVYGSTDGQDKFVKDFVAAWTKVINLDRFDLA</sequence>
<dbReference type="NCBIfam" id="TIGR00198">
    <property type="entry name" value="cat_per_HPI"/>
    <property type="match status" value="1"/>
</dbReference>
<keyword evidence="16" id="KW-1185">Reference proteome</keyword>
<dbReference type="GO" id="GO:0005829">
    <property type="term" value="C:cytosol"/>
    <property type="evidence" value="ECO:0007669"/>
    <property type="project" value="UniProtKB-ARBA"/>
</dbReference>
<evidence type="ECO:0000256" key="9">
    <source>
        <dbReference type="ARBA" id="ARBA00060838"/>
    </source>
</evidence>
<evidence type="ECO:0000256" key="13">
    <source>
        <dbReference type="RuleBase" id="RU003451"/>
    </source>
</evidence>
<reference evidence="16" key="1">
    <citation type="submission" date="2016-10" db="EMBL/GenBank/DDBJ databases">
        <authorList>
            <person name="Varghese N."/>
            <person name="Submissions S."/>
        </authorList>
    </citation>
    <scope>NUCLEOTIDE SEQUENCE [LARGE SCALE GENOMIC DNA]</scope>
    <source>
        <strain evidence="16">Gh-48</strain>
    </source>
</reference>
<comment type="subunit">
    <text evidence="12">Homodimer or homotetramer.</text>
</comment>
<evidence type="ECO:0000256" key="10">
    <source>
        <dbReference type="ARBA" id="ARBA00067012"/>
    </source>
</evidence>
<dbReference type="PROSITE" id="PS50873">
    <property type="entry name" value="PEROXIDASE_4"/>
    <property type="match status" value="1"/>
</dbReference>
<accession>A0A1H8LE90</accession>
<evidence type="ECO:0000313" key="16">
    <source>
        <dbReference type="Proteomes" id="UP000198942"/>
    </source>
</evidence>
<evidence type="ECO:0000256" key="4">
    <source>
        <dbReference type="ARBA" id="ARBA00023002"/>
    </source>
</evidence>
<feature type="site" description="Transition state stabilizer" evidence="12">
    <location>
        <position position="98"/>
    </location>
</feature>
<dbReference type="FunFam" id="1.10.520.10:FF:000002">
    <property type="entry name" value="Catalase-peroxidase"/>
    <property type="match status" value="1"/>
</dbReference>
<dbReference type="PROSITE" id="PS00435">
    <property type="entry name" value="PEROXIDASE_1"/>
    <property type="match status" value="1"/>
</dbReference>
<dbReference type="EMBL" id="FOCL01000005">
    <property type="protein sequence ID" value="SEO03359.1"/>
    <property type="molecule type" value="Genomic_DNA"/>
</dbReference>
<evidence type="ECO:0000256" key="7">
    <source>
        <dbReference type="ARBA" id="ARBA00049145"/>
    </source>
</evidence>
<evidence type="ECO:0000256" key="5">
    <source>
        <dbReference type="ARBA" id="ARBA00023004"/>
    </source>
</evidence>
<protein>
    <recommendedName>
        <fullName evidence="11 12">Catalase-peroxidase</fullName>
        <shortName evidence="12">CP</shortName>
        <ecNumber evidence="10 12">1.11.1.21</ecNumber>
    </recommendedName>
    <alternativeName>
        <fullName evidence="12">Peroxidase/catalase</fullName>
    </alternativeName>
</protein>
<feature type="active site" description="Proton acceptor" evidence="12">
    <location>
        <position position="102"/>
    </location>
</feature>
<keyword evidence="4 12" id="KW-0560">Oxidoreductase</keyword>
<comment type="cofactor">
    <cofactor evidence="12">
        <name>heme b</name>
        <dbReference type="ChEBI" id="CHEBI:60344"/>
    </cofactor>
    <text evidence="12">Binds 1 heme b (iron(II)-protoporphyrin IX) group per dimer.</text>
</comment>
<dbReference type="GO" id="GO:0004096">
    <property type="term" value="F:catalase activity"/>
    <property type="evidence" value="ECO:0007669"/>
    <property type="project" value="UniProtKB-UniRule"/>
</dbReference>
<comment type="catalytic activity">
    <reaction evidence="7 12 13">
        <text>2 H2O2 = O2 + 2 H2O</text>
        <dbReference type="Rhea" id="RHEA:20309"/>
        <dbReference type="ChEBI" id="CHEBI:15377"/>
        <dbReference type="ChEBI" id="CHEBI:15379"/>
        <dbReference type="ChEBI" id="CHEBI:16240"/>
        <dbReference type="EC" id="1.11.1.21"/>
    </reaction>
</comment>
<dbReference type="InterPro" id="IPR019793">
    <property type="entry name" value="Peroxidases_heam-ligand_BS"/>
</dbReference>
<evidence type="ECO:0000256" key="11">
    <source>
        <dbReference type="ARBA" id="ARBA00074141"/>
    </source>
</evidence>
<dbReference type="EC" id="1.11.1.21" evidence="10 12"/>
<dbReference type="SUPFAM" id="SSF48113">
    <property type="entry name" value="Heme-dependent peroxidases"/>
    <property type="match status" value="2"/>
</dbReference>
<dbReference type="GO" id="GO:0070301">
    <property type="term" value="P:cellular response to hydrogen peroxide"/>
    <property type="evidence" value="ECO:0007669"/>
    <property type="project" value="TreeGrafter"/>
</dbReference>
<comment type="similarity">
    <text evidence="9 12 13">Belongs to the peroxidase family. Peroxidase/catalase subfamily.</text>
</comment>
<organism evidence="15 16">
    <name type="scientific">Mucilaginibacter gossypiicola</name>
    <dbReference type="NCBI Taxonomy" id="551995"/>
    <lineage>
        <taxon>Bacteria</taxon>
        <taxon>Pseudomonadati</taxon>
        <taxon>Bacteroidota</taxon>
        <taxon>Sphingobacteriia</taxon>
        <taxon>Sphingobacteriales</taxon>
        <taxon>Sphingobacteriaceae</taxon>
        <taxon>Mucilaginibacter</taxon>
    </lineage>
</organism>
<dbReference type="FunFam" id="1.10.420.10:FF:000004">
    <property type="entry name" value="Catalase-peroxidase"/>
    <property type="match status" value="1"/>
</dbReference>
<proteinExistence type="inferred from homology"/>
<dbReference type="NCBIfam" id="NF011635">
    <property type="entry name" value="PRK15061.1"/>
    <property type="match status" value="1"/>
</dbReference>
<gene>
    <name evidence="12" type="primary">katG</name>
    <name evidence="15" type="ORF">SAMN05192574_10554</name>
</gene>
<dbReference type="InterPro" id="IPR002016">
    <property type="entry name" value="Haem_peroxidase"/>
</dbReference>
<dbReference type="FunFam" id="1.10.420.10:FF:000002">
    <property type="entry name" value="Catalase-peroxidase"/>
    <property type="match status" value="1"/>
</dbReference>
<evidence type="ECO:0000313" key="15">
    <source>
        <dbReference type="EMBL" id="SEO03359.1"/>
    </source>
</evidence>
<keyword evidence="1 12" id="KW-0575">Peroxidase</keyword>
<evidence type="ECO:0000256" key="1">
    <source>
        <dbReference type="ARBA" id="ARBA00022559"/>
    </source>
</evidence>
<keyword evidence="5 12" id="KW-0408">Iron</keyword>
<dbReference type="Proteomes" id="UP000198942">
    <property type="component" value="Unassembled WGS sequence"/>
</dbReference>
<dbReference type="CDD" id="cd00649">
    <property type="entry name" value="catalase_peroxidase_1"/>
    <property type="match status" value="1"/>
</dbReference>
<keyword evidence="6 12" id="KW-0376">Hydrogen peroxide</keyword>
<dbReference type="PANTHER" id="PTHR30555:SF0">
    <property type="entry name" value="CATALASE-PEROXIDASE"/>
    <property type="match status" value="1"/>
</dbReference>
<dbReference type="PROSITE" id="PS00436">
    <property type="entry name" value="PEROXIDASE_2"/>
    <property type="match status" value="1"/>
</dbReference>
<evidence type="ECO:0000256" key="6">
    <source>
        <dbReference type="ARBA" id="ARBA00023324"/>
    </source>
</evidence>
<evidence type="ECO:0000259" key="14">
    <source>
        <dbReference type="PROSITE" id="PS50873"/>
    </source>
</evidence>
<dbReference type="InterPro" id="IPR000763">
    <property type="entry name" value="Catalase_peroxidase"/>
</dbReference>
<dbReference type="HAMAP" id="MF_01961">
    <property type="entry name" value="Catal_peroxid"/>
    <property type="match status" value="1"/>
</dbReference>
<dbReference type="InterPro" id="IPR010255">
    <property type="entry name" value="Haem_peroxidase_sf"/>
</dbReference>
<dbReference type="Gene3D" id="1.10.420.10">
    <property type="entry name" value="Peroxidase, domain 2"/>
    <property type="match status" value="2"/>
</dbReference>
<evidence type="ECO:0000256" key="8">
    <source>
        <dbReference type="ARBA" id="ARBA00051651"/>
    </source>
</evidence>
<dbReference type="GO" id="GO:0046872">
    <property type="term" value="F:metal ion binding"/>
    <property type="evidence" value="ECO:0007669"/>
    <property type="project" value="UniProtKB-KW"/>
</dbReference>
<dbReference type="PANTHER" id="PTHR30555">
    <property type="entry name" value="HYDROPEROXIDASE I, BIFUNCTIONAL CATALASE-PEROXIDASE"/>
    <property type="match status" value="1"/>
</dbReference>
<dbReference type="CDD" id="cd08200">
    <property type="entry name" value="catalase_peroxidase_2"/>
    <property type="match status" value="1"/>
</dbReference>
<dbReference type="PRINTS" id="PR00460">
    <property type="entry name" value="BPEROXIDASE"/>
</dbReference>
<comment type="PTM">
    <text evidence="12">Formation of the three residue Trp-Tyr-Met cross-link is important for the catalase, but not the peroxidase activity of the enzyme.</text>
</comment>
<dbReference type="GO" id="GO:0020037">
    <property type="term" value="F:heme binding"/>
    <property type="evidence" value="ECO:0007669"/>
    <property type="project" value="InterPro"/>
</dbReference>
<dbReference type="Gene3D" id="1.10.520.10">
    <property type="match status" value="2"/>
</dbReference>
<feature type="binding site" description="axial binding residue" evidence="12">
    <location>
        <position position="289"/>
    </location>
    <ligand>
        <name>heme b</name>
        <dbReference type="ChEBI" id="CHEBI:60344"/>
    </ligand>
    <ligandPart>
        <name>Fe</name>
        <dbReference type="ChEBI" id="CHEBI:18248"/>
    </ligandPart>
</feature>
<dbReference type="InterPro" id="IPR019794">
    <property type="entry name" value="Peroxidases_AS"/>
</dbReference>
<dbReference type="PRINTS" id="PR00458">
    <property type="entry name" value="PEROXIDASE"/>
</dbReference>
<dbReference type="AlphaFoldDB" id="A0A1H8LE90"/>
<evidence type="ECO:0000256" key="2">
    <source>
        <dbReference type="ARBA" id="ARBA00022617"/>
    </source>
</evidence>
<keyword evidence="3 12" id="KW-0479">Metal-binding</keyword>
<comment type="caution">
    <text evidence="12">Lacks conserved residue(s) required for the propagation of feature annotation.</text>
</comment>
<keyword evidence="2 12" id="KW-0349">Heme</keyword>